<dbReference type="Proteomes" id="UP001597180">
    <property type="component" value="Unassembled WGS sequence"/>
</dbReference>
<comment type="caution">
    <text evidence="2">The sequence shown here is derived from an EMBL/GenBank/DDBJ whole genome shotgun (WGS) entry which is preliminary data.</text>
</comment>
<reference evidence="3" key="1">
    <citation type="journal article" date="2019" name="Int. J. Syst. Evol. Microbiol.">
        <title>The Global Catalogue of Microorganisms (GCM) 10K type strain sequencing project: providing services to taxonomists for standard genome sequencing and annotation.</title>
        <authorList>
            <consortium name="The Broad Institute Genomics Platform"/>
            <consortium name="The Broad Institute Genome Sequencing Center for Infectious Disease"/>
            <person name="Wu L."/>
            <person name="Ma J."/>
        </authorList>
    </citation>
    <scope>NUCLEOTIDE SEQUENCE [LARGE SCALE GENOMIC DNA]</scope>
    <source>
        <strain evidence="3">CCUG 53270</strain>
    </source>
</reference>
<dbReference type="RefSeq" id="WP_079910504.1">
    <property type="nucleotide sequence ID" value="NZ_BAABJG010000022.1"/>
</dbReference>
<dbReference type="InterPro" id="IPR024515">
    <property type="entry name" value="DUF3397"/>
</dbReference>
<keyword evidence="1" id="KW-1133">Transmembrane helix</keyword>
<feature type="transmembrane region" description="Helical" evidence="1">
    <location>
        <begin position="40"/>
        <end position="58"/>
    </location>
</feature>
<organism evidence="2 3">
    <name type="scientific">Paenibacillus vulneris</name>
    <dbReference type="NCBI Taxonomy" id="1133364"/>
    <lineage>
        <taxon>Bacteria</taxon>
        <taxon>Bacillati</taxon>
        <taxon>Bacillota</taxon>
        <taxon>Bacilli</taxon>
        <taxon>Bacillales</taxon>
        <taxon>Paenibacillaceae</taxon>
        <taxon>Paenibacillus</taxon>
    </lineage>
</organism>
<protein>
    <submittedName>
        <fullName evidence="2">DUF3397 domain-containing protein</fullName>
    </submittedName>
</protein>
<feature type="transmembrane region" description="Helical" evidence="1">
    <location>
        <begin position="64"/>
        <end position="84"/>
    </location>
</feature>
<name>A0ABW3UST4_9BACL</name>
<evidence type="ECO:0000256" key="1">
    <source>
        <dbReference type="SAM" id="Phobius"/>
    </source>
</evidence>
<sequence>MNGFLDWLQTVYTFLALVPFVSFIASWGIVYAISRDKKKATYAAIDVTTLFLIGSVSVMTRSLFQSGLGLWLVVLLFLIAGGLLGNMQNRLKGKINPVKIARTLLRLGFVVLSACYVLLLFIGIGKYIAAS</sequence>
<feature type="transmembrane region" description="Helical" evidence="1">
    <location>
        <begin position="104"/>
        <end position="129"/>
    </location>
</feature>
<keyword evidence="1" id="KW-0812">Transmembrane</keyword>
<gene>
    <name evidence="2" type="ORF">ACFQ4B_24875</name>
</gene>
<accession>A0ABW3UST4</accession>
<dbReference type="EMBL" id="JBHTLU010000034">
    <property type="protein sequence ID" value="MFD1223359.1"/>
    <property type="molecule type" value="Genomic_DNA"/>
</dbReference>
<keyword evidence="1" id="KW-0472">Membrane</keyword>
<feature type="transmembrane region" description="Helical" evidence="1">
    <location>
        <begin position="12"/>
        <end position="33"/>
    </location>
</feature>
<evidence type="ECO:0000313" key="3">
    <source>
        <dbReference type="Proteomes" id="UP001597180"/>
    </source>
</evidence>
<keyword evidence="3" id="KW-1185">Reference proteome</keyword>
<evidence type="ECO:0000313" key="2">
    <source>
        <dbReference type="EMBL" id="MFD1223359.1"/>
    </source>
</evidence>
<proteinExistence type="predicted"/>
<dbReference type="Pfam" id="PF11877">
    <property type="entry name" value="DUF3397"/>
    <property type="match status" value="1"/>
</dbReference>